<dbReference type="EMBL" id="FOCI01000011">
    <property type="protein sequence ID" value="SEN21219.1"/>
    <property type="molecule type" value="Genomic_DNA"/>
</dbReference>
<dbReference type="InterPro" id="IPR027417">
    <property type="entry name" value="P-loop_NTPase"/>
</dbReference>
<dbReference type="PROSITE" id="PS51206">
    <property type="entry name" value="SF3_HELICASE_1"/>
    <property type="match status" value="1"/>
</dbReference>
<keyword evidence="1" id="KW-0547">Nucleotide-binding</keyword>
<gene>
    <name evidence="6" type="ORF">SAMN04488003_11148</name>
</gene>
<dbReference type="InterPro" id="IPR051620">
    <property type="entry name" value="ORF904-like_C"/>
</dbReference>
<accession>A0A1H8ENW3</accession>
<keyword evidence="6" id="KW-0347">Helicase</keyword>
<protein>
    <submittedName>
        <fullName evidence="6">Putative DNA primase/helicase</fullName>
    </submittedName>
</protein>
<proteinExistence type="predicted"/>
<dbReference type="PANTHER" id="PTHR35372">
    <property type="entry name" value="ATP BINDING PROTEIN-RELATED"/>
    <property type="match status" value="1"/>
</dbReference>
<keyword evidence="7" id="KW-1185">Reference proteome</keyword>
<name>A0A1H8ENW3_9RHOB</name>
<evidence type="ECO:0000256" key="1">
    <source>
        <dbReference type="ARBA" id="ARBA00022741"/>
    </source>
</evidence>
<evidence type="ECO:0000256" key="2">
    <source>
        <dbReference type="ARBA" id="ARBA00022801"/>
    </source>
</evidence>
<sequence>MSGGQNGERPRLGTGGAGDFVTLASDTDAPNIAGIDGTGEGEGLLSSKEAVRAALRLIHSEGPWHVSAKREKGFTGKVFAPGSEGGAAGWAIAQNRTLNTYVSIAALRAGWQGDKAKKEDVASVGWLWVDLDPRAGEELDLERARLLGLLTTDLPKGVPPPTVIIDSGRGFWGLWRLSQPVVMPPADDPAWDAARASVEDRNRGLELAFGADACHNLERVCRLPGTVNRKPGGRLARVVRADASAHDLLAFPPVSDPKAGGAVKVAGGGAPVAGRVALAGPVGRLNSLDDLRGVSDHTKKLIVQGLDPDNPGKWEADRSNLVLHVLCDLIRADVSDDDMLAVILDRDFGVSAHVLEQPKPESYARRQVQRALERQPRPGPVVTGAPMHWARALRDARRPRLLHHHEEFLDWDGAAYIGLTEATIRAEAWAFLETCRMERDKEVRPFVPTPGAVSAALDALKAVSHLPPSRVEPPRWLDGRARPDPLDLLPTRSGLLHLPSGDLLPATPELFTRNALDFAHDPAAPAPVRWLAFLKEVWPGADEADCIAALQEFMGYLLTPDTSLQKALLIPGPKRSGKGTIGRIMGKLVGEANTVAPSLNSLGRSDFGLEPLLAKQLAIVSDMRLSSRTDEAAVAENLLRITGEDRVSVNRKHRSAMEVTLRARFVVMTNEVPKFADRSGALVSRFIVLPMRQSFFGREDSGLTPALIGELPGILNWAMEGWRRVRANGRITQPEGGRDVALQMTDLASPIPAFVREWCEVGGGHRVAKDHLFTAFRAWHRERIGHDFVGSSNTFARDLYSAMEGGVRDVKPRDGGGTRVPSFGGIRLRPDVGFRPTDAEPPF</sequence>
<dbReference type="GO" id="GO:0016787">
    <property type="term" value="F:hydrolase activity"/>
    <property type="evidence" value="ECO:0007669"/>
    <property type="project" value="UniProtKB-KW"/>
</dbReference>
<dbReference type="PANTHER" id="PTHR35372:SF2">
    <property type="entry name" value="SF3 HELICASE DOMAIN-CONTAINING PROTEIN"/>
    <property type="match status" value="1"/>
</dbReference>
<evidence type="ECO:0000313" key="6">
    <source>
        <dbReference type="EMBL" id="SEN21219.1"/>
    </source>
</evidence>
<dbReference type="GO" id="GO:0004386">
    <property type="term" value="F:helicase activity"/>
    <property type="evidence" value="ECO:0007669"/>
    <property type="project" value="UniProtKB-KW"/>
</dbReference>
<dbReference type="InterPro" id="IPR014015">
    <property type="entry name" value="Helicase_SF3_DNA-vir"/>
</dbReference>
<feature type="domain" description="SF3 helicase" evidence="5">
    <location>
        <begin position="545"/>
        <end position="704"/>
    </location>
</feature>
<dbReference type="STRING" id="245187.SAMN04488003_11148"/>
<dbReference type="Pfam" id="PF19263">
    <property type="entry name" value="DUF5906"/>
    <property type="match status" value="1"/>
</dbReference>
<organism evidence="6 7">
    <name type="scientific">Loktanella fryxellensis</name>
    <dbReference type="NCBI Taxonomy" id="245187"/>
    <lineage>
        <taxon>Bacteria</taxon>
        <taxon>Pseudomonadati</taxon>
        <taxon>Pseudomonadota</taxon>
        <taxon>Alphaproteobacteria</taxon>
        <taxon>Rhodobacterales</taxon>
        <taxon>Roseobacteraceae</taxon>
        <taxon>Loktanella</taxon>
    </lineage>
</organism>
<dbReference type="NCBIfam" id="TIGR01613">
    <property type="entry name" value="primase_Cterm"/>
    <property type="match status" value="1"/>
</dbReference>
<dbReference type="GO" id="GO:0005524">
    <property type="term" value="F:ATP binding"/>
    <property type="evidence" value="ECO:0007669"/>
    <property type="project" value="UniProtKB-KW"/>
</dbReference>
<keyword evidence="3" id="KW-0067">ATP-binding</keyword>
<dbReference type="SUPFAM" id="SSF52540">
    <property type="entry name" value="P-loop containing nucleoside triphosphate hydrolases"/>
    <property type="match status" value="1"/>
</dbReference>
<evidence type="ECO:0000256" key="4">
    <source>
        <dbReference type="SAM" id="MobiDB-lite"/>
    </source>
</evidence>
<evidence type="ECO:0000259" key="5">
    <source>
        <dbReference type="PROSITE" id="PS51206"/>
    </source>
</evidence>
<keyword evidence="2" id="KW-0378">Hydrolase</keyword>
<reference evidence="6 7" key="1">
    <citation type="submission" date="2016-10" db="EMBL/GenBank/DDBJ databases">
        <authorList>
            <person name="de Groot N.N."/>
        </authorList>
    </citation>
    <scope>NUCLEOTIDE SEQUENCE [LARGE SCALE GENOMIC DNA]</scope>
    <source>
        <strain evidence="6 7">DSM 16213</strain>
    </source>
</reference>
<dbReference type="InterPro" id="IPR045455">
    <property type="entry name" value="NrS-1_pol-like_helicase"/>
</dbReference>
<dbReference type="Proteomes" id="UP000199585">
    <property type="component" value="Unassembled WGS sequence"/>
</dbReference>
<dbReference type="AlphaFoldDB" id="A0A1H8ENW3"/>
<evidence type="ECO:0000256" key="3">
    <source>
        <dbReference type="ARBA" id="ARBA00022840"/>
    </source>
</evidence>
<feature type="region of interest" description="Disordered" evidence="4">
    <location>
        <begin position="1"/>
        <end position="20"/>
    </location>
</feature>
<dbReference type="InterPro" id="IPR006500">
    <property type="entry name" value="Helicase_put_C_phage/plasmid"/>
</dbReference>
<dbReference type="Gene3D" id="3.40.50.300">
    <property type="entry name" value="P-loop containing nucleotide triphosphate hydrolases"/>
    <property type="match status" value="1"/>
</dbReference>
<evidence type="ECO:0000313" key="7">
    <source>
        <dbReference type="Proteomes" id="UP000199585"/>
    </source>
</evidence>